<reference evidence="1 2" key="1">
    <citation type="submission" date="2020-09" db="EMBL/GenBank/DDBJ databases">
        <title>De no assembly of potato wild relative species, Solanum commersonii.</title>
        <authorList>
            <person name="Cho K."/>
        </authorList>
    </citation>
    <scope>NUCLEOTIDE SEQUENCE [LARGE SCALE GENOMIC DNA]</scope>
    <source>
        <strain evidence="1">LZ3.2</strain>
        <tissue evidence="1">Leaf</tissue>
    </source>
</reference>
<evidence type="ECO:0000313" key="1">
    <source>
        <dbReference type="EMBL" id="KAG5581769.1"/>
    </source>
</evidence>
<gene>
    <name evidence="1" type="ORF">H5410_052396</name>
</gene>
<dbReference type="AlphaFoldDB" id="A0A9J5X0Q6"/>
<accession>A0A9J5X0Q6</accession>
<keyword evidence="2" id="KW-1185">Reference proteome</keyword>
<dbReference type="EMBL" id="JACXVP010000010">
    <property type="protein sequence ID" value="KAG5581769.1"/>
    <property type="molecule type" value="Genomic_DNA"/>
</dbReference>
<dbReference type="Proteomes" id="UP000824120">
    <property type="component" value="Chromosome 10"/>
</dbReference>
<evidence type="ECO:0000313" key="2">
    <source>
        <dbReference type="Proteomes" id="UP000824120"/>
    </source>
</evidence>
<protein>
    <submittedName>
        <fullName evidence="1">Uncharacterized protein</fullName>
    </submittedName>
</protein>
<name>A0A9J5X0Q6_SOLCO</name>
<organism evidence="1 2">
    <name type="scientific">Solanum commersonii</name>
    <name type="common">Commerson's wild potato</name>
    <name type="synonym">Commerson's nightshade</name>
    <dbReference type="NCBI Taxonomy" id="4109"/>
    <lineage>
        <taxon>Eukaryota</taxon>
        <taxon>Viridiplantae</taxon>
        <taxon>Streptophyta</taxon>
        <taxon>Embryophyta</taxon>
        <taxon>Tracheophyta</taxon>
        <taxon>Spermatophyta</taxon>
        <taxon>Magnoliopsida</taxon>
        <taxon>eudicotyledons</taxon>
        <taxon>Gunneridae</taxon>
        <taxon>Pentapetalae</taxon>
        <taxon>asterids</taxon>
        <taxon>lamiids</taxon>
        <taxon>Solanales</taxon>
        <taxon>Solanaceae</taxon>
        <taxon>Solanoideae</taxon>
        <taxon>Solaneae</taxon>
        <taxon>Solanum</taxon>
    </lineage>
</organism>
<proteinExistence type="predicted"/>
<sequence length="166" mass="18990">MYTTRLTLLMQRSIVHSKIQVVTHHYQRISCSQYLLKMQVQAQQKCSNALTQRKIPYSHNGSQFKVLDSNAMLTLTQDQKGFFKACNGAECKCMAFGLSWLFNQPRFMRIKGSGSRKVMLSSSFFQRKVRFNGCSHTHRVGHKRGICQIGSHSSNLPKIISRDSLT</sequence>
<comment type="caution">
    <text evidence="1">The sequence shown here is derived from an EMBL/GenBank/DDBJ whole genome shotgun (WGS) entry which is preliminary data.</text>
</comment>